<keyword evidence="1" id="KW-0812">Transmembrane</keyword>
<feature type="transmembrane region" description="Helical" evidence="1">
    <location>
        <begin position="125"/>
        <end position="148"/>
    </location>
</feature>
<dbReference type="AlphaFoldDB" id="A0A0D0CNM6"/>
<organism evidence="2 3">
    <name type="scientific">Collybiopsis luxurians FD-317 M1</name>
    <dbReference type="NCBI Taxonomy" id="944289"/>
    <lineage>
        <taxon>Eukaryota</taxon>
        <taxon>Fungi</taxon>
        <taxon>Dikarya</taxon>
        <taxon>Basidiomycota</taxon>
        <taxon>Agaricomycotina</taxon>
        <taxon>Agaricomycetes</taxon>
        <taxon>Agaricomycetidae</taxon>
        <taxon>Agaricales</taxon>
        <taxon>Marasmiineae</taxon>
        <taxon>Omphalotaceae</taxon>
        <taxon>Collybiopsis</taxon>
        <taxon>Collybiopsis luxurians</taxon>
    </lineage>
</organism>
<keyword evidence="1" id="KW-0472">Membrane</keyword>
<reference evidence="2 3" key="1">
    <citation type="submission" date="2014-04" db="EMBL/GenBank/DDBJ databases">
        <title>Evolutionary Origins and Diversification of the Mycorrhizal Mutualists.</title>
        <authorList>
            <consortium name="DOE Joint Genome Institute"/>
            <consortium name="Mycorrhizal Genomics Consortium"/>
            <person name="Kohler A."/>
            <person name="Kuo A."/>
            <person name="Nagy L.G."/>
            <person name="Floudas D."/>
            <person name="Copeland A."/>
            <person name="Barry K.W."/>
            <person name="Cichocki N."/>
            <person name="Veneault-Fourrey C."/>
            <person name="LaButti K."/>
            <person name="Lindquist E.A."/>
            <person name="Lipzen A."/>
            <person name="Lundell T."/>
            <person name="Morin E."/>
            <person name="Murat C."/>
            <person name="Riley R."/>
            <person name="Ohm R."/>
            <person name="Sun H."/>
            <person name="Tunlid A."/>
            <person name="Henrissat B."/>
            <person name="Grigoriev I.V."/>
            <person name="Hibbett D.S."/>
            <person name="Martin F."/>
        </authorList>
    </citation>
    <scope>NUCLEOTIDE SEQUENCE [LARGE SCALE GENOMIC DNA]</scope>
    <source>
        <strain evidence="2 3">FD-317 M1</strain>
    </source>
</reference>
<sequence>MQPVTIRRILYGLTLALGICQCVIAGFSAPFVLFDDFQTNHYDRIFLSLACAFAGATWIWAAVLLAYNDRPQVIHPLTKAKAHFISFIVLDLIWLALGIMVLSQLPDVCRYQFDDQGYNSSSCALTATTGGVGLLLSALSALTAFFIYRTSRLYGGVSTADLASSADGVDNIRHKIVRSSAIDWRIACYSLILIFGIGMDIVGPLDIVINSERHFMTQFSSVATAFGLITWIWASVLLAYNERPRSSNILTRVSAHFYSVVAFGAVWLVMGIMFASETKYECNFSEFSDGLASTWCAFSGTLTALAFSLSLLSGIAAALIYDTKKAGGWKSNVAQSDIIELYEEHVDST</sequence>
<feature type="transmembrane region" description="Helical" evidence="1">
    <location>
        <begin position="45"/>
        <end position="67"/>
    </location>
</feature>
<gene>
    <name evidence="2" type="ORF">GYMLUDRAFT_43663</name>
</gene>
<dbReference type="Proteomes" id="UP000053593">
    <property type="component" value="Unassembled WGS sequence"/>
</dbReference>
<dbReference type="HOGENOM" id="CLU_794664_0_0_1"/>
<dbReference type="OrthoDB" id="2992074at2759"/>
<dbReference type="EMBL" id="KN834775">
    <property type="protein sequence ID" value="KIK60362.1"/>
    <property type="molecule type" value="Genomic_DNA"/>
</dbReference>
<feature type="transmembrane region" description="Helical" evidence="1">
    <location>
        <begin position="253"/>
        <end position="275"/>
    </location>
</feature>
<feature type="transmembrane region" description="Helical" evidence="1">
    <location>
        <begin position="222"/>
        <end position="241"/>
    </location>
</feature>
<keyword evidence="3" id="KW-1185">Reference proteome</keyword>
<proteinExistence type="predicted"/>
<protein>
    <submittedName>
        <fullName evidence="2">Uncharacterized protein</fullName>
    </submittedName>
</protein>
<keyword evidence="1" id="KW-1133">Transmembrane helix</keyword>
<evidence type="ECO:0000313" key="2">
    <source>
        <dbReference type="EMBL" id="KIK60362.1"/>
    </source>
</evidence>
<feature type="transmembrane region" description="Helical" evidence="1">
    <location>
        <begin position="295"/>
        <end position="321"/>
    </location>
</feature>
<feature type="transmembrane region" description="Helical" evidence="1">
    <location>
        <begin position="9"/>
        <end position="33"/>
    </location>
</feature>
<feature type="transmembrane region" description="Helical" evidence="1">
    <location>
        <begin position="87"/>
        <end position="105"/>
    </location>
</feature>
<evidence type="ECO:0000313" key="3">
    <source>
        <dbReference type="Proteomes" id="UP000053593"/>
    </source>
</evidence>
<feature type="transmembrane region" description="Helical" evidence="1">
    <location>
        <begin position="182"/>
        <end position="202"/>
    </location>
</feature>
<evidence type="ECO:0000256" key="1">
    <source>
        <dbReference type="SAM" id="Phobius"/>
    </source>
</evidence>
<name>A0A0D0CNM6_9AGAR</name>
<accession>A0A0D0CNM6</accession>